<dbReference type="CDD" id="cd18755">
    <property type="entry name" value="PIN_MtVapC3_VapC21-like"/>
    <property type="match status" value="1"/>
</dbReference>
<evidence type="ECO:0000256" key="6">
    <source>
        <dbReference type="ARBA" id="ARBA00022842"/>
    </source>
</evidence>
<dbReference type="GO" id="GO:0090729">
    <property type="term" value="F:toxin activity"/>
    <property type="evidence" value="ECO:0007669"/>
    <property type="project" value="UniProtKB-KW"/>
</dbReference>
<evidence type="ECO:0000259" key="9">
    <source>
        <dbReference type="Pfam" id="PF01850"/>
    </source>
</evidence>
<dbReference type="Pfam" id="PF01850">
    <property type="entry name" value="PIN"/>
    <property type="match status" value="1"/>
</dbReference>
<organism evidence="10 11">
    <name type="scientific">Actinoplanes cyaneus</name>
    <dbReference type="NCBI Taxonomy" id="52696"/>
    <lineage>
        <taxon>Bacteria</taxon>
        <taxon>Bacillati</taxon>
        <taxon>Actinomycetota</taxon>
        <taxon>Actinomycetes</taxon>
        <taxon>Micromonosporales</taxon>
        <taxon>Micromonosporaceae</taxon>
        <taxon>Actinoplanes</taxon>
    </lineage>
</organism>
<evidence type="ECO:0000256" key="5">
    <source>
        <dbReference type="ARBA" id="ARBA00022801"/>
    </source>
</evidence>
<dbReference type="PANTHER" id="PTHR33653:SF1">
    <property type="entry name" value="RIBONUCLEASE VAPC2"/>
    <property type="match status" value="1"/>
</dbReference>
<dbReference type="Gene3D" id="3.40.50.1010">
    <property type="entry name" value="5'-nuclease"/>
    <property type="match status" value="1"/>
</dbReference>
<dbReference type="InterPro" id="IPR022907">
    <property type="entry name" value="VapC_family"/>
</dbReference>
<dbReference type="EMBL" id="BOMH01000072">
    <property type="protein sequence ID" value="GID70201.1"/>
    <property type="molecule type" value="Genomic_DNA"/>
</dbReference>
<accession>A0A919IS27</accession>
<keyword evidence="6 8" id="KW-0460">Magnesium</keyword>
<reference evidence="10" key="1">
    <citation type="submission" date="2021-01" db="EMBL/GenBank/DDBJ databases">
        <title>Whole genome shotgun sequence of Actinoplanes cyaneus NBRC 14990.</title>
        <authorList>
            <person name="Komaki H."/>
            <person name="Tamura T."/>
        </authorList>
    </citation>
    <scope>NUCLEOTIDE SEQUENCE</scope>
    <source>
        <strain evidence="10">NBRC 14990</strain>
    </source>
</reference>
<name>A0A919IS27_9ACTN</name>
<evidence type="ECO:0000256" key="4">
    <source>
        <dbReference type="ARBA" id="ARBA00022723"/>
    </source>
</evidence>
<evidence type="ECO:0000313" key="11">
    <source>
        <dbReference type="Proteomes" id="UP000619479"/>
    </source>
</evidence>
<keyword evidence="8" id="KW-0800">Toxin</keyword>
<dbReference type="EC" id="3.1.-.-" evidence="8"/>
<feature type="binding site" evidence="8">
    <location>
        <position position="98"/>
    </location>
    <ligand>
        <name>Mg(2+)</name>
        <dbReference type="ChEBI" id="CHEBI:18420"/>
    </ligand>
</feature>
<keyword evidence="2 8" id="KW-1277">Toxin-antitoxin system</keyword>
<feature type="domain" description="PIN" evidence="9">
    <location>
        <begin position="6"/>
        <end position="124"/>
    </location>
</feature>
<keyword evidence="3 8" id="KW-0540">Nuclease</keyword>
<comment type="similarity">
    <text evidence="7 8">Belongs to the PINc/VapC protein family.</text>
</comment>
<comment type="function">
    <text evidence="8">Toxic component of a toxin-antitoxin (TA) system. An RNase.</text>
</comment>
<dbReference type="GO" id="GO:0016787">
    <property type="term" value="F:hydrolase activity"/>
    <property type="evidence" value="ECO:0007669"/>
    <property type="project" value="UniProtKB-KW"/>
</dbReference>
<gene>
    <name evidence="10" type="primary">vapC18</name>
    <name evidence="8" type="synonym">vapC</name>
    <name evidence="10" type="ORF">Acy02nite_80820</name>
</gene>
<dbReference type="GO" id="GO:0000287">
    <property type="term" value="F:magnesium ion binding"/>
    <property type="evidence" value="ECO:0007669"/>
    <property type="project" value="UniProtKB-UniRule"/>
</dbReference>
<evidence type="ECO:0000256" key="1">
    <source>
        <dbReference type="ARBA" id="ARBA00001946"/>
    </source>
</evidence>
<comment type="caution">
    <text evidence="10">The sequence shown here is derived from an EMBL/GenBank/DDBJ whole genome shotgun (WGS) entry which is preliminary data.</text>
</comment>
<comment type="cofactor">
    <cofactor evidence="1 8">
        <name>Mg(2+)</name>
        <dbReference type="ChEBI" id="CHEBI:18420"/>
    </cofactor>
</comment>
<dbReference type="InterPro" id="IPR050556">
    <property type="entry name" value="Type_II_TA_system_RNase"/>
</dbReference>
<dbReference type="SUPFAM" id="SSF88723">
    <property type="entry name" value="PIN domain-like"/>
    <property type="match status" value="1"/>
</dbReference>
<keyword evidence="4 8" id="KW-0479">Metal-binding</keyword>
<dbReference type="Proteomes" id="UP000619479">
    <property type="component" value="Unassembled WGS sequence"/>
</dbReference>
<feature type="binding site" evidence="8">
    <location>
        <position position="8"/>
    </location>
    <ligand>
        <name>Mg(2+)</name>
        <dbReference type="ChEBI" id="CHEBI:18420"/>
    </ligand>
</feature>
<proteinExistence type="inferred from homology"/>
<dbReference type="InterPro" id="IPR029060">
    <property type="entry name" value="PIN-like_dom_sf"/>
</dbReference>
<sequence length="140" mass="15824">MSVQFLVDTSAYMRLAREPVLRETWGHYLNSGLLSICELTELEIYYTAKSPDHRLELASTIRDRYKWALMPDEIYARALQVQERLAEGGAHRSAGPVDLLVAATAESQGMTILHYDRDFEQVARITGQPTRWIAEPGSVA</sequence>
<evidence type="ECO:0000256" key="2">
    <source>
        <dbReference type="ARBA" id="ARBA00022649"/>
    </source>
</evidence>
<protein>
    <recommendedName>
        <fullName evidence="8">Ribonuclease VapC</fullName>
        <shortName evidence="8">RNase VapC</shortName>
        <ecNumber evidence="8">3.1.-.-</ecNumber>
    </recommendedName>
    <alternativeName>
        <fullName evidence="8">Toxin VapC</fullName>
    </alternativeName>
</protein>
<dbReference type="InterPro" id="IPR002716">
    <property type="entry name" value="PIN_dom"/>
</dbReference>
<keyword evidence="5 8" id="KW-0378">Hydrolase</keyword>
<keyword evidence="11" id="KW-1185">Reference proteome</keyword>
<dbReference type="AlphaFoldDB" id="A0A919IS27"/>
<evidence type="ECO:0000256" key="8">
    <source>
        <dbReference type="HAMAP-Rule" id="MF_00265"/>
    </source>
</evidence>
<evidence type="ECO:0000256" key="7">
    <source>
        <dbReference type="ARBA" id="ARBA00038093"/>
    </source>
</evidence>
<dbReference type="PANTHER" id="PTHR33653">
    <property type="entry name" value="RIBONUCLEASE VAPC2"/>
    <property type="match status" value="1"/>
</dbReference>
<dbReference type="HAMAP" id="MF_00265">
    <property type="entry name" value="VapC_Nob1"/>
    <property type="match status" value="1"/>
</dbReference>
<dbReference type="GO" id="GO:0004540">
    <property type="term" value="F:RNA nuclease activity"/>
    <property type="evidence" value="ECO:0007669"/>
    <property type="project" value="InterPro"/>
</dbReference>
<evidence type="ECO:0000256" key="3">
    <source>
        <dbReference type="ARBA" id="ARBA00022722"/>
    </source>
</evidence>
<dbReference type="RefSeq" id="WP_203753699.1">
    <property type="nucleotide sequence ID" value="NZ_BAAAUC010000050.1"/>
</dbReference>
<evidence type="ECO:0000313" key="10">
    <source>
        <dbReference type="EMBL" id="GID70201.1"/>
    </source>
</evidence>